<reference evidence="1" key="1">
    <citation type="journal article" date="2007" name="J. Bacteriol.">
        <title>Comparative genome analysis of four magnetotactic bacteria reveals a complex set of group-specific genes implicated in magnetosome biomineralization and function.</title>
        <authorList>
            <person name="Richter M."/>
            <person name="Kube M."/>
            <person name="Bazylinski D.A."/>
            <person name="Lombardot T."/>
            <person name="Gloeckner F.O."/>
            <person name="Reinhardt R."/>
            <person name="Schueler D."/>
        </authorList>
    </citation>
    <scope>NUCLEOTIDE SEQUENCE</scope>
    <source>
        <strain evidence="1">MSR-1</strain>
    </source>
</reference>
<protein>
    <submittedName>
        <fullName evidence="1">Uncharacterized protein</fullName>
    </submittedName>
</protein>
<organism evidence="1">
    <name type="scientific">Magnetospirillum gryphiswaldense</name>
    <dbReference type="NCBI Taxonomy" id="55518"/>
    <lineage>
        <taxon>Bacteria</taxon>
        <taxon>Pseudomonadati</taxon>
        <taxon>Pseudomonadota</taxon>
        <taxon>Alphaproteobacteria</taxon>
        <taxon>Rhodospirillales</taxon>
        <taxon>Rhodospirillaceae</taxon>
        <taxon>Magnetospirillum</taxon>
    </lineage>
</organism>
<proteinExistence type="predicted"/>
<sequence>MLSLVHAITYSSVMHVAEAMESIKNDHCVKVKDQRGSCMVQDRVIVHMFVKIRADAYTCTA</sequence>
<dbReference type="AlphaFoldDB" id="A4U3B7"/>
<name>A4U3B7_9PROT</name>
<accession>A4U3B7</accession>
<dbReference type="EMBL" id="CU459003">
    <property type="protein sequence ID" value="CAM77374.1"/>
    <property type="molecule type" value="Genomic_DNA"/>
</dbReference>
<gene>
    <name evidence="1" type="ORF">MGR_0230</name>
</gene>
<evidence type="ECO:0000313" key="1">
    <source>
        <dbReference type="EMBL" id="CAM77374.1"/>
    </source>
</evidence>